<keyword evidence="10" id="KW-0072">Autophagy</keyword>
<dbReference type="GO" id="GO:0000407">
    <property type="term" value="C:phagophore assembly site"/>
    <property type="evidence" value="ECO:0007669"/>
    <property type="project" value="UniProtKB-SubCell"/>
</dbReference>
<keyword evidence="5" id="KW-0963">Cytoplasm</keyword>
<feature type="compositionally biased region" description="Polar residues" evidence="13">
    <location>
        <begin position="780"/>
        <end position="790"/>
    </location>
</feature>
<dbReference type="Proteomes" id="UP000736335">
    <property type="component" value="Unassembled WGS sequence"/>
</dbReference>
<evidence type="ECO:0000256" key="2">
    <source>
        <dbReference type="ARBA" id="ARBA00004496"/>
    </source>
</evidence>
<accession>A0A9P6H5J4</accession>
<dbReference type="Pfam" id="PF03416">
    <property type="entry name" value="Peptidase_C54"/>
    <property type="match status" value="1"/>
</dbReference>
<evidence type="ECO:0000256" key="10">
    <source>
        <dbReference type="ARBA" id="ARBA00023006"/>
    </source>
</evidence>
<dbReference type="AlphaFoldDB" id="A0A9P6H5J4"/>
<comment type="subcellular location">
    <subcellularLocation>
        <location evidence="2">Cytoplasm</location>
    </subcellularLocation>
    <subcellularLocation>
        <location evidence="1">Preautophagosomal structure</location>
    </subcellularLocation>
</comment>
<feature type="compositionally biased region" description="Basic and acidic residues" evidence="13">
    <location>
        <begin position="855"/>
        <end position="866"/>
    </location>
</feature>
<evidence type="ECO:0000256" key="3">
    <source>
        <dbReference type="ARBA" id="ARBA00010958"/>
    </source>
</evidence>
<feature type="compositionally biased region" description="Low complexity" evidence="13">
    <location>
        <begin position="9"/>
        <end position="25"/>
    </location>
</feature>
<evidence type="ECO:0000256" key="11">
    <source>
        <dbReference type="ARBA" id="ARBA00029362"/>
    </source>
</evidence>
<dbReference type="InterPro" id="IPR038765">
    <property type="entry name" value="Papain-like_cys_pep_sf"/>
</dbReference>
<reference evidence="15" key="2">
    <citation type="submission" date="2020-11" db="EMBL/GenBank/DDBJ databases">
        <authorList>
            <consortium name="DOE Joint Genome Institute"/>
            <person name="Kuo A."/>
            <person name="Miyauchi S."/>
            <person name="Kiss E."/>
            <person name="Drula E."/>
            <person name="Kohler A."/>
            <person name="Sanchez-Garcia M."/>
            <person name="Andreopoulos B."/>
            <person name="Barry K.W."/>
            <person name="Bonito G."/>
            <person name="Buee M."/>
            <person name="Carver A."/>
            <person name="Chen C."/>
            <person name="Cichocki N."/>
            <person name="Clum A."/>
            <person name="Culley D."/>
            <person name="Crous P.W."/>
            <person name="Fauchery L."/>
            <person name="Girlanda M."/>
            <person name="Hayes R."/>
            <person name="Keri Z."/>
            <person name="Labutti K."/>
            <person name="Lipzen A."/>
            <person name="Lombard V."/>
            <person name="Magnuson J."/>
            <person name="Maillard F."/>
            <person name="Morin E."/>
            <person name="Murat C."/>
            <person name="Nolan M."/>
            <person name="Ohm R."/>
            <person name="Pangilinan J."/>
            <person name="Pereira M."/>
            <person name="Perotto S."/>
            <person name="Peter M."/>
            <person name="Riley R."/>
            <person name="Sitrit Y."/>
            <person name="Stielow B."/>
            <person name="Szollosi G."/>
            <person name="Zifcakova L."/>
            <person name="Stursova M."/>
            <person name="Spatafora J.W."/>
            <person name="Tedersoo L."/>
            <person name="Vaario L.-M."/>
            <person name="Yamada A."/>
            <person name="Yan M."/>
            <person name="Wang P."/>
            <person name="Xu J."/>
            <person name="Bruns T."/>
            <person name="Baldrian P."/>
            <person name="Vilgalys R."/>
            <person name="Henrissat B."/>
            <person name="Grigoriev I.V."/>
            <person name="Hibbett D."/>
            <person name="Nagy L.G."/>
            <person name="Martin F.M."/>
        </authorList>
    </citation>
    <scope>NUCLEOTIDE SEQUENCE</scope>
    <source>
        <strain evidence="15">UH-Tt-Lm1</strain>
    </source>
</reference>
<dbReference type="GO" id="GO:0000045">
    <property type="term" value="P:autophagosome assembly"/>
    <property type="evidence" value="ECO:0007669"/>
    <property type="project" value="TreeGrafter"/>
</dbReference>
<organism evidence="15 16">
    <name type="scientific">Thelephora terrestris</name>
    <dbReference type="NCBI Taxonomy" id="56493"/>
    <lineage>
        <taxon>Eukaryota</taxon>
        <taxon>Fungi</taxon>
        <taxon>Dikarya</taxon>
        <taxon>Basidiomycota</taxon>
        <taxon>Agaricomycotina</taxon>
        <taxon>Agaricomycetes</taxon>
        <taxon>Thelephorales</taxon>
        <taxon>Thelephoraceae</taxon>
        <taxon>Thelephora</taxon>
    </lineage>
</organism>
<feature type="compositionally biased region" description="Basic and acidic residues" evidence="13">
    <location>
        <begin position="988"/>
        <end position="1001"/>
    </location>
</feature>
<keyword evidence="4" id="KW-0813">Transport</keyword>
<feature type="compositionally biased region" description="Polar residues" evidence="13">
    <location>
        <begin position="960"/>
        <end position="974"/>
    </location>
</feature>
<name>A0A9P6H5J4_9AGAM</name>
<dbReference type="OrthoDB" id="2960936at2759"/>
<evidence type="ECO:0000256" key="5">
    <source>
        <dbReference type="ARBA" id="ARBA00022490"/>
    </source>
</evidence>
<proteinExistence type="inferred from homology"/>
<keyword evidence="6" id="KW-0645">Protease</keyword>
<evidence type="ECO:0000256" key="9">
    <source>
        <dbReference type="ARBA" id="ARBA00022927"/>
    </source>
</evidence>
<evidence type="ECO:0000259" key="14">
    <source>
        <dbReference type="Pfam" id="PF03416"/>
    </source>
</evidence>
<dbReference type="GO" id="GO:0016485">
    <property type="term" value="P:protein processing"/>
    <property type="evidence" value="ECO:0007669"/>
    <property type="project" value="TreeGrafter"/>
</dbReference>
<evidence type="ECO:0000256" key="13">
    <source>
        <dbReference type="SAM" id="MobiDB-lite"/>
    </source>
</evidence>
<protein>
    <recommendedName>
        <fullName evidence="12">Autophagy-related protein 4</fullName>
    </recommendedName>
</protein>
<feature type="region of interest" description="Disordered" evidence="13">
    <location>
        <begin position="1"/>
        <end position="97"/>
    </location>
</feature>
<comment type="caution">
    <text evidence="15">The sequence shown here is derived from an EMBL/GenBank/DDBJ whole genome shotgun (WGS) entry which is preliminary data.</text>
</comment>
<dbReference type="GO" id="GO:0015031">
    <property type="term" value="P:protein transport"/>
    <property type="evidence" value="ECO:0007669"/>
    <property type="project" value="UniProtKB-KW"/>
</dbReference>
<keyword evidence="16" id="KW-1185">Reference proteome</keyword>
<dbReference type="GO" id="GO:0035973">
    <property type="term" value="P:aggrephagy"/>
    <property type="evidence" value="ECO:0007669"/>
    <property type="project" value="TreeGrafter"/>
</dbReference>
<feature type="compositionally biased region" description="Basic and acidic residues" evidence="13">
    <location>
        <begin position="939"/>
        <end position="959"/>
    </location>
</feature>
<feature type="region of interest" description="Disordered" evidence="13">
    <location>
        <begin position="734"/>
        <end position="1034"/>
    </location>
</feature>
<feature type="compositionally biased region" description="Acidic residues" evidence="13">
    <location>
        <begin position="875"/>
        <end position="897"/>
    </location>
</feature>
<dbReference type="EMBL" id="WIUZ02000018">
    <property type="protein sequence ID" value="KAF9779892.1"/>
    <property type="molecule type" value="Genomic_DNA"/>
</dbReference>
<evidence type="ECO:0000313" key="15">
    <source>
        <dbReference type="EMBL" id="KAF9779892.1"/>
    </source>
</evidence>
<dbReference type="GO" id="GO:0019786">
    <property type="term" value="F:protein-phosphatidylethanolamide deconjugating activity"/>
    <property type="evidence" value="ECO:0007669"/>
    <property type="project" value="InterPro"/>
</dbReference>
<feature type="compositionally biased region" description="Polar residues" evidence="13">
    <location>
        <begin position="922"/>
        <end position="931"/>
    </location>
</feature>
<feature type="compositionally biased region" description="Low complexity" evidence="13">
    <location>
        <begin position="275"/>
        <end position="293"/>
    </location>
</feature>
<evidence type="ECO:0000256" key="6">
    <source>
        <dbReference type="ARBA" id="ARBA00022670"/>
    </source>
</evidence>
<feature type="region of interest" description="Disordered" evidence="13">
    <location>
        <begin position="565"/>
        <end position="653"/>
    </location>
</feature>
<dbReference type="InterPro" id="IPR005078">
    <property type="entry name" value="Peptidase_C54"/>
</dbReference>
<feature type="compositionally biased region" description="Low complexity" evidence="13">
    <location>
        <begin position="622"/>
        <end position="636"/>
    </location>
</feature>
<comment type="catalytic activity">
    <reaction evidence="11">
        <text>[protein]-C-terminal L-amino acid-glycyl-phosphatidylethanolamide + H2O = [protein]-C-terminal L-amino acid-glycine + a 1,2-diacyl-sn-glycero-3-phosphoethanolamine</text>
        <dbReference type="Rhea" id="RHEA:67548"/>
        <dbReference type="Rhea" id="RHEA-COMP:17323"/>
        <dbReference type="Rhea" id="RHEA-COMP:17324"/>
        <dbReference type="ChEBI" id="CHEBI:15377"/>
        <dbReference type="ChEBI" id="CHEBI:64612"/>
        <dbReference type="ChEBI" id="CHEBI:172940"/>
        <dbReference type="ChEBI" id="CHEBI:172941"/>
    </reaction>
    <physiologicalReaction direction="left-to-right" evidence="11">
        <dbReference type="Rhea" id="RHEA:67549"/>
    </physiologicalReaction>
</comment>
<keyword evidence="7" id="KW-0378">Hydrolase</keyword>
<keyword evidence="9" id="KW-0653">Protein transport</keyword>
<feature type="compositionally biased region" description="Low complexity" evidence="13">
    <location>
        <begin position="791"/>
        <end position="809"/>
    </location>
</feature>
<dbReference type="GO" id="GO:0004197">
    <property type="term" value="F:cysteine-type endopeptidase activity"/>
    <property type="evidence" value="ECO:0007669"/>
    <property type="project" value="TreeGrafter"/>
</dbReference>
<feature type="domain" description="Peptidase C54 catalytic" evidence="14">
    <location>
        <begin position="305"/>
        <end position="718"/>
    </location>
</feature>
<evidence type="ECO:0000313" key="16">
    <source>
        <dbReference type="Proteomes" id="UP000736335"/>
    </source>
</evidence>
<feature type="compositionally biased region" description="Basic and acidic residues" evidence="13">
    <location>
        <begin position="641"/>
        <end position="650"/>
    </location>
</feature>
<comment type="similarity">
    <text evidence="3">Belongs to the peptidase C54 family.</text>
</comment>
<feature type="region of interest" description="Disordered" evidence="13">
    <location>
        <begin position="258"/>
        <end position="297"/>
    </location>
</feature>
<dbReference type="GO" id="GO:0034727">
    <property type="term" value="P:piecemeal microautophagy of the nucleus"/>
    <property type="evidence" value="ECO:0007669"/>
    <property type="project" value="TreeGrafter"/>
</dbReference>
<evidence type="ECO:0000256" key="8">
    <source>
        <dbReference type="ARBA" id="ARBA00022807"/>
    </source>
</evidence>
<evidence type="ECO:0000256" key="4">
    <source>
        <dbReference type="ARBA" id="ARBA00022448"/>
    </source>
</evidence>
<feature type="compositionally biased region" description="Low complexity" evidence="13">
    <location>
        <begin position="44"/>
        <end position="65"/>
    </location>
</feature>
<feature type="compositionally biased region" description="Acidic residues" evidence="13">
    <location>
        <begin position="746"/>
        <end position="774"/>
    </location>
</feature>
<evidence type="ECO:0000256" key="7">
    <source>
        <dbReference type="ARBA" id="ARBA00022801"/>
    </source>
</evidence>
<evidence type="ECO:0000256" key="12">
    <source>
        <dbReference type="ARBA" id="ARBA00030240"/>
    </source>
</evidence>
<dbReference type="PANTHER" id="PTHR22624">
    <property type="entry name" value="CYSTEINE PROTEASE ATG4"/>
    <property type="match status" value="1"/>
</dbReference>
<gene>
    <name evidence="15" type="ORF">BJ322DRAFT_1101673</name>
</gene>
<dbReference type="SUPFAM" id="SSF54001">
    <property type="entry name" value="Cysteine proteinases"/>
    <property type="match status" value="1"/>
</dbReference>
<reference evidence="15" key="1">
    <citation type="journal article" date="2020" name="Nat. Commun.">
        <title>Large-scale genome sequencing of mycorrhizal fungi provides insights into the early evolution of symbiotic traits.</title>
        <authorList>
            <person name="Miyauchi S."/>
            <person name="Kiss E."/>
            <person name="Kuo A."/>
            <person name="Drula E."/>
            <person name="Kohler A."/>
            <person name="Sanchez-Garcia M."/>
            <person name="Morin E."/>
            <person name="Andreopoulos B."/>
            <person name="Barry K.W."/>
            <person name="Bonito G."/>
            <person name="Buee M."/>
            <person name="Carver A."/>
            <person name="Chen C."/>
            <person name="Cichocki N."/>
            <person name="Clum A."/>
            <person name="Culley D."/>
            <person name="Crous P.W."/>
            <person name="Fauchery L."/>
            <person name="Girlanda M."/>
            <person name="Hayes R.D."/>
            <person name="Keri Z."/>
            <person name="LaButti K."/>
            <person name="Lipzen A."/>
            <person name="Lombard V."/>
            <person name="Magnuson J."/>
            <person name="Maillard F."/>
            <person name="Murat C."/>
            <person name="Nolan M."/>
            <person name="Ohm R.A."/>
            <person name="Pangilinan J."/>
            <person name="Pereira M.F."/>
            <person name="Perotto S."/>
            <person name="Peter M."/>
            <person name="Pfister S."/>
            <person name="Riley R."/>
            <person name="Sitrit Y."/>
            <person name="Stielow J.B."/>
            <person name="Szollosi G."/>
            <person name="Zifcakova L."/>
            <person name="Stursova M."/>
            <person name="Spatafora J.W."/>
            <person name="Tedersoo L."/>
            <person name="Vaario L.M."/>
            <person name="Yamada A."/>
            <person name="Yan M."/>
            <person name="Wang P."/>
            <person name="Xu J."/>
            <person name="Bruns T."/>
            <person name="Baldrian P."/>
            <person name="Vilgalys R."/>
            <person name="Dunand C."/>
            <person name="Henrissat B."/>
            <person name="Grigoriev I.V."/>
            <person name="Hibbett D."/>
            <person name="Nagy L.G."/>
            <person name="Martin F.M."/>
        </authorList>
    </citation>
    <scope>NUCLEOTIDE SEQUENCE</scope>
    <source>
        <strain evidence="15">UH-Tt-Lm1</strain>
    </source>
</reference>
<evidence type="ECO:0000256" key="1">
    <source>
        <dbReference type="ARBA" id="ARBA00004329"/>
    </source>
</evidence>
<sequence length="1034" mass="112231">MSSNKSRHSPSNSSPTPSTPHSSSKLPKFLQKVNRDRSRSVADSTTSINSSSIASTSSSPTTTTPPQTPPPNKKSVSRTSSKRNSAIKLNDQSQLRNSQVIEGEGIVDEPPVIVEPSASPLQRLRQERPISDAGGLHQSTSHSKIGDLPSRLSGWFSHTFNTPNNDLTLPAILSQQAHLSTSSLPVGSPKGKGPHSLLTAAKHGKGHLDKAMRYLLDSDSTPDMCTDPIWLLGVRHPGYEPPEPAPPMAIAHSFSTPVRRGSADLRKSPGSASGLRSPSDNQLSSSLSSSTSSKHNPGAHWPPVFYEDYTSRVWLTYRSQFAPIKDTTLAALSYDPGDPSCGPPPSPPSKKWFGLAEKGWTSDSGWGCMLRTGQSLLANTLLHLHLGRDWRKPPYPVQTADYATYVQLITWFLDSPSQLCPFSVHRMALAGKDLGKEVGQWFGPSTAAGAIKALVHAFPKAELGVSVAADSVIYQSDVYAASHNPTGSPKRHVKKSWGNRGVLVLIGTRLGIGGVNPVYYDAIKEIYTWHQSVGIAGGRPSSSYYFVGSQADNLFYLDPHHARPAVPLRPPPGEYDEGHNGTAEPLDIARPSSPAPRRPGAHSRSPTSPPRSGAGSTGGRLSSHYQTSLSSSGSSHSHGRWQSDMDEHELGMSPRSALSGIEEDLESLQQHYVHAYSATELKTFHCDRVRKMPLSGLDPSMLIGFFCRDESDWKDFRNKVEELGKKHKIFLSINDEPPNWPSDSDSNLDLESLSDPEMDLEEPEDSDDDFSLAEEEIRSQPKSRSIRFTGSRSPSTSSPISRSTSESASLRGDGATEIGEDLQTNGDGKRSSEVETEEESIDPITPHAATFPEQDMLKRPRVKSRENTIPGGFGYEDDDDDEDLGVEGDGDIEDDWVDSGLITPPSVLSSSKSEVGMLRVESVTSEGATTRSKSKSGSKYRDEDRERRPSKSKSRRPDITSKTVPIVETTTAATIGQHYPFPSSITGEAEKEDDKKGDGVKRIPQMRTTKARDGGRTQSGGVRGVLLTEDGDDF</sequence>
<dbReference type="InterPro" id="IPR046792">
    <property type="entry name" value="Peptidase_C54_cat"/>
</dbReference>
<dbReference type="PANTHER" id="PTHR22624:SF49">
    <property type="entry name" value="CYSTEINE PROTEASE"/>
    <property type="match status" value="1"/>
</dbReference>
<dbReference type="GO" id="GO:0000423">
    <property type="term" value="P:mitophagy"/>
    <property type="evidence" value="ECO:0007669"/>
    <property type="project" value="TreeGrafter"/>
</dbReference>
<keyword evidence="8" id="KW-0788">Thiol protease</keyword>